<keyword evidence="3" id="KW-1185">Reference proteome</keyword>
<sequence length="654" mass="75895">MFRAVTHQKKLLIFIILLLSLFYAFVVLFQFRSNEKTVRRFFDQRSKVAKINPGNEARSGCRRPNLDPFAPSVKRFIEHMKPVECSDDQDWVVVSNSVAKISDHLKDSNIECSLTYLIRVDDDTSVKGKVVTLSSNNPEVTLEHDFFWVKCSDGSRSWSNIMAGIHRNNEIVKRAKKSSTENSQKLNILMFGYDSVARMHFIRQMPKSYKYLVEKMNAIVLETYNIVGDGTPQALIPILTSFAEPELPETRKRMAGAVYCNVYPFIWKNYTEKGYVTAWMEDGGSYGTFSYRLKGFKEPPTDHYGRSFDLEARKLYSKHKPYCFGSQSRHRVMTNWMHQFFQVYNDIPKFGFAFHSEYSHDSFNLLQLADDELLQWLQELQNDGTLENTILIVMSDHGNRFASIRETQQGKLEERLPYFSFVLPKWFKDKFPVAFANLQFNAKERLMTPFDLHATFLTVLNKFNRGVDVTNDKHYRDTDKLPRSMSLFEEIPEFRDCQRADIEAHWCTCLSWQSVDISDSVVQNAANTMVEYINSLTDPVRDLCTPLTVDRITRAERAQPNKNLLSFKQSKDHDGFVPDLTADTKVSDIVYQLQLVTSPSQGIYEATLQYNTALKSFKVTESQISRVNMYGNQPHCIYQTHQGLRKYCYCKQQI</sequence>
<evidence type="ECO:0008006" key="4">
    <source>
        <dbReference type="Google" id="ProtNLM"/>
    </source>
</evidence>
<protein>
    <recommendedName>
        <fullName evidence="4">DUF229 domain containing protein</fullName>
    </recommendedName>
</protein>
<reference evidence="2 3" key="1">
    <citation type="journal article" date="2018" name="Gigascience">
        <title>Genomes of trombidid mites reveal novel predicted allergens and laterally-transferred genes associated with secondary metabolism.</title>
        <authorList>
            <person name="Dong X."/>
            <person name="Chaisiri K."/>
            <person name="Xia D."/>
            <person name="Armstrong S.D."/>
            <person name="Fang Y."/>
            <person name="Donnelly M.J."/>
            <person name="Kadowaki T."/>
            <person name="McGarry J.W."/>
            <person name="Darby A.C."/>
            <person name="Makepeace B.L."/>
        </authorList>
    </citation>
    <scope>NUCLEOTIDE SEQUENCE [LARGE SCALE GENOMIC DNA]</scope>
    <source>
        <strain evidence="2">UoL-UT</strain>
    </source>
</reference>
<evidence type="ECO:0000313" key="2">
    <source>
        <dbReference type="EMBL" id="RWS30611.1"/>
    </source>
</evidence>
<accession>A0A443SSX3</accession>
<dbReference type="FunFam" id="3.40.720.10:FF:000017">
    <property type="entry name" value="Predicted protein"/>
    <property type="match status" value="1"/>
</dbReference>
<dbReference type="CDD" id="cd16021">
    <property type="entry name" value="ALP_like"/>
    <property type="match status" value="1"/>
</dbReference>
<feature type="transmembrane region" description="Helical" evidence="1">
    <location>
        <begin position="12"/>
        <end position="31"/>
    </location>
</feature>
<dbReference type="EMBL" id="NCKV01000439">
    <property type="protein sequence ID" value="RWS30611.1"/>
    <property type="molecule type" value="Genomic_DNA"/>
</dbReference>
<name>A0A443SSX3_9ACAR</name>
<dbReference type="Pfam" id="PF02995">
    <property type="entry name" value="DUF229"/>
    <property type="match status" value="1"/>
</dbReference>
<dbReference type="PANTHER" id="PTHR10974">
    <property type="entry name" value="FI08016P-RELATED"/>
    <property type="match status" value="1"/>
</dbReference>
<dbReference type="OrthoDB" id="413313at2759"/>
<keyword evidence="1" id="KW-1133">Transmembrane helix</keyword>
<keyword evidence="1" id="KW-0812">Transmembrane</keyword>
<dbReference type="Gene3D" id="3.40.720.10">
    <property type="entry name" value="Alkaline Phosphatase, subunit A"/>
    <property type="match status" value="1"/>
</dbReference>
<proteinExistence type="predicted"/>
<dbReference type="InterPro" id="IPR017850">
    <property type="entry name" value="Alkaline_phosphatase_core_sf"/>
</dbReference>
<gene>
    <name evidence="2" type="ORF">B4U80_03084</name>
</gene>
<dbReference type="InterPro" id="IPR004245">
    <property type="entry name" value="DUF229"/>
</dbReference>
<evidence type="ECO:0000256" key="1">
    <source>
        <dbReference type="SAM" id="Phobius"/>
    </source>
</evidence>
<dbReference type="PANTHER" id="PTHR10974:SF73">
    <property type="entry name" value="FI21235P1"/>
    <property type="match status" value="1"/>
</dbReference>
<evidence type="ECO:0000313" key="3">
    <source>
        <dbReference type="Proteomes" id="UP000288716"/>
    </source>
</evidence>
<dbReference type="GO" id="GO:0005615">
    <property type="term" value="C:extracellular space"/>
    <property type="evidence" value="ECO:0007669"/>
    <property type="project" value="TreeGrafter"/>
</dbReference>
<comment type="caution">
    <text evidence="2">The sequence shown here is derived from an EMBL/GenBank/DDBJ whole genome shotgun (WGS) entry which is preliminary data.</text>
</comment>
<dbReference type="VEuPathDB" id="VectorBase:LDEU001425"/>
<organism evidence="2 3">
    <name type="scientific">Leptotrombidium deliense</name>
    <dbReference type="NCBI Taxonomy" id="299467"/>
    <lineage>
        <taxon>Eukaryota</taxon>
        <taxon>Metazoa</taxon>
        <taxon>Ecdysozoa</taxon>
        <taxon>Arthropoda</taxon>
        <taxon>Chelicerata</taxon>
        <taxon>Arachnida</taxon>
        <taxon>Acari</taxon>
        <taxon>Acariformes</taxon>
        <taxon>Trombidiformes</taxon>
        <taxon>Prostigmata</taxon>
        <taxon>Anystina</taxon>
        <taxon>Parasitengona</taxon>
        <taxon>Trombiculoidea</taxon>
        <taxon>Trombiculidae</taxon>
        <taxon>Leptotrombidium</taxon>
    </lineage>
</organism>
<dbReference type="STRING" id="299467.A0A443SSX3"/>
<keyword evidence="1" id="KW-0472">Membrane</keyword>
<dbReference type="AlphaFoldDB" id="A0A443SSX3"/>
<dbReference type="SUPFAM" id="SSF53649">
    <property type="entry name" value="Alkaline phosphatase-like"/>
    <property type="match status" value="1"/>
</dbReference>
<dbReference type="Proteomes" id="UP000288716">
    <property type="component" value="Unassembled WGS sequence"/>
</dbReference>